<dbReference type="Proteomes" id="UP000199215">
    <property type="component" value="Unassembled WGS sequence"/>
</dbReference>
<proteinExistence type="predicted"/>
<feature type="compositionally biased region" description="Low complexity" evidence="1">
    <location>
        <begin position="27"/>
        <end position="48"/>
    </location>
</feature>
<dbReference type="Gene3D" id="3.40.190.150">
    <property type="entry name" value="Bordetella uptake gene, domain 1"/>
    <property type="match status" value="1"/>
</dbReference>
<gene>
    <name evidence="2" type="ORF">SAMN05192561_11817</name>
</gene>
<keyword evidence="3" id="KW-1185">Reference proteome</keyword>
<dbReference type="PANTHER" id="PTHR42928:SF5">
    <property type="entry name" value="BLR1237 PROTEIN"/>
    <property type="match status" value="1"/>
</dbReference>
<organism evidence="2 3">
    <name type="scientific">Halopenitus malekzadehii</name>
    <dbReference type="NCBI Taxonomy" id="1267564"/>
    <lineage>
        <taxon>Archaea</taxon>
        <taxon>Methanobacteriati</taxon>
        <taxon>Methanobacteriota</taxon>
        <taxon>Stenosarchaea group</taxon>
        <taxon>Halobacteria</taxon>
        <taxon>Halobacteriales</taxon>
        <taxon>Haloferacaceae</taxon>
        <taxon>Halopenitus</taxon>
    </lineage>
</organism>
<dbReference type="Gene3D" id="3.40.190.10">
    <property type="entry name" value="Periplasmic binding protein-like II"/>
    <property type="match status" value="1"/>
</dbReference>
<dbReference type="InterPro" id="IPR042100">
    <property type="entry name" value="Bug_dom1"/>
</dbReference>
<dbReference type="STRING" id="1267564.SAMN05192561_11817"/>
<dbReference type="InterPro" id="IPR005064">
    <property type="entry name" value="BUG"/>
</dbReference>
<dbReference type="Pfam" id="PF03401">
    <property type="entry name" value="TctC"/>
    <property type="match status" value="1"/>
</dbReference>
<feature type="region of interest" description="Disordered" evidence="1">
    <location>
        <begin position="21"/>
        <end position="54"/>
    </location>
</feature>
<evidence type="ECO:0000313" key="2">
    <source>
        <dbReference type="EMBL" id="SEH64162.1"/>
    </source>
</evidence>
<name>A0A1H6JNZ2_9EURY</name>
<dbReference type="EMBL" id="FNWU01000018">
    <property type="protein sequence ID" value="SEH64162.1"/>
    <property type="molecule type" value="Genomic_DNA"/>
</dbReference>
<protein>
    <submittedName>
        <fullName evidence="2">Tripartite-type tricarboxylate transporter, receptor component TctC</fullName>
    </submittedName>
</protein>
<accession>A0A1H6JNZ2</accession>
<evidence type="ECO:0000313" key="3">
    <source>
        <dbReference type="Proteomes" id="UP000199215"/>
    </source>
</evidence>
<dbReference type="PANTHER" id="PTHR42928">
    <property type="entry name" value="TRICARBOXYLATE-BINDING PROTEIN"/>
    <property type="match status" value="1"/>
</dbReference>
<dbReference type="OrthoDB" id="307120at2157"/>
<sequence length="368" mass="38794">MLAALGTVSVGMVAGCSGGGGDGNGDGTPTDEATAGGDGGNNTETEGGSSIEYPTENIVLVVPTTSGGGTDAYARLTESYWEDHLGGDIVVENRPGAGMIVGTGSAYNSASDGHTMVTAEVLNLVSGQIGSDVEYDIRDMSHIGAISQEPNAFVMMDQADVETWDEFVNAAPDLNFATNGRGSNVHINPLALGEMTGEYSPESLNFVHYEGTGETLAGLERGGASAFMVGTLTSAIKVVQALENASMFAIFAEEDEFGDLAENGNVDPNYWLGDFRDMGMNNIEKYADITVFRRFFSGPPGVPDDILAAQREAFSTFTQDDDFLASMRENGRPALNPAGHETLQEAVDSTFNEFTGGRIEELIQQAWG</sequence>
<keyword evidence="2" id="KW-0675">Receptor</keyword>
<reference evidence="2 3" key="1">
    <citation type="submission" date="2016-10" db="EMBL/GenBank/DDBJ databases">
        <authorList>
            <person name="de Groot N.N."/>
        </authorList>
    </citation>
    <scope>NUCLEOTIDE SEQUENCE [LARGE SCALE GENOMIC DNA]</scope>
    <source>
        <strain evidence="2 3">IBRC-M10418</strain>
    </source>
</reference>
<evidence type="ECO:0000256" key="1">
    <source>
        <dbReference type="SAM" id="MobiDB-lite"/>
    </source>
</evidence>
<dbReference type="AlphaFoldDB" id="A0A1H6JNZ2"/>
<dbReference type="RefSeq" id="WP_177167523.1">
    <property type="nucleotide sequence ID" value="NZ_FNWU01000018.1"/>
</dbReference>